<protein>
    <submittedName>
        <fullName evidence="1">Uncharacterized protein</fullName>
    </submittedName>
</protein>
<dbReference type="EMBL" id="LAZR01009356">
    <property type="protein sequence ID" value="KKM73118.1"/>
    <property type="molecule type" value="Genomic_DNA"/>
</dbReference>
<dbReference type="AlphaFoldDB" id="A0A0F9JTU4"/>
<gene>
    <name evidence="1" type="ORF">LCGC14_1413640</name>
</gene>
<comment type="caution">
    <text evidence="1">The sequence shown here is derived from an EMBL/GenBank/DDBJ whole genome shotgun (WGS) entry which is preliminary data.</text>
</comment>
<feature type="non-terminal residue" evidence="1">
    <location>
        <position position="27"/>
    </location>
</feature>
<evidence type="ECO:0000313" key="1">
    <source>
        <dbReference type="EMBL" id="KKM73118.1"/>
    </source>
</evidence>
<accession>A0A0F9JTU4</accession>
<sequence>MPSGVYKHKSHQGLRTRFKSGTDQLFW</sequence>
<reference evidence="1" key="1">
    <citation type="journal article" date="2015" name="Nature">
        <title>Complex archaea that bridge the gap between prokaryotes and eukaryotes.</title>
        <authorList>
            <person name="Spang A."/>
            <person name="Saw J.H."/>
            <person name="Jorgensen S.L."/>
            <person name="Zaremba-Niedzwiedzka K."/>
            <person name="Martijn J."/>
            <person name="Lind A.E."/>
            <person name="van Eijk R."/>
            <person name="Schleper C."/>
            <person name="Guy L."/>
            <person name="Ettema T.J."/>
        </authorList>
    </citation>
    <scope>NUCLEOTIDE SEQUENCE</scope>
</reference>
<organism evidence="1">
    <name type="scientific">marine sediment metagenome</name>
    <dbReference type="NCBI Taxonomy" id="412755"/>
    <lineage>
        <taxon>unclassified sequences</taxon>
        <taxon>metagenomes</taxon>
        <taxon>ecological metagenomes</taxon>
    </lineage>
</organism>
<proteinExistence type="predicted"/>
<name>A0A0F9JTU4_9ZZZZ</name>